<feature type="compositionally biased region" description="Basic residues" evidence="1">
    <location>
        <begin position="89"/>
        <end position="100"/>
    </location>
</feature>
<name>A0AA41RT76_PAPNU</name>
<gene>
    <name evidence="3" type="ORF">MKW94_006801</name>
</gene>
<feature type="region of interest" description="Disordered" evidence="1">
    <location>
        <begin position="65"/>
        <end position="100"/>
    </location>
</feature>
<comment type="caution">
    <text evidence="3">The sequence shown here is derived from an EMBL/GenBank/DDBJ whole genome shotgun (WGS) entry which is preliminary data.</text>
</comment>
<dbReference type="Proteomes" id="UP001177140">
    <property type="component" value="Unassembled WGS sequence"/>
</dbReference>
<keyword evidence="2" id="KW-0732">Signal</keyword>
<accession>A0AA41RT76</accession>
<dbReference type="EMBL" id="JAJJMA010001366">
    <property type="protein sequence ID" value="MCL7021488.1"/>
    <property type="molecule type" value="Genomic_DNA"/>
</dbReference>
<evidence type="ECO:0000256" key="1">
    <source>
        <dbReference type="SAM" id="MobiDB-lite"/>
    </source>
</evidence>
<evidence type="ECO:0000313" key="3">
    <source>
        <dbReference type="EMBL" id="MCL7021488.1"/>
    </source>
</evidence>
<feature type="chain" id="PRO_5041215532" evidence="2">
    <location>
        <begin position="29"/>
        <end position="119"/>
    </location>
</feature>
<evidence type="ECO:0000313" key="4">
    <source>
        <dbReference type="Proteomes" id="UP001177140"/>
    </source>
</evidence>
<feature type="signal peptide" evidence="2">
    <location>
        <begin position="1"/>
        <end position="28"/>
    </location>
</feature>
<proteinExistence type="predicted"/>
<keyword evidence="4" id="KW-1185">Reference proteome</keyword>
<sequence length="119" mass="13441">MAPNMNRLSIVLLSLIVATSFFVDKAQAHGYRSCMHICYSSYPICMSYCAATALGLNGRQPSPPIEQSKFTFGGHPKPYKPITNGGEKHSKHSHVKHPHLKHHRYLKHQNLKHAKHAHH</sequence>
<protein>
    <submittedName>
        <fullName evidence="3">Uncharacterized protein</fullName>
    </submittedName>
</protein>
<evidence type="ECO:0000256" key="2">
    <source>
        <dbReference type="SAM" id="SignalP"/>
    </source>
</evidence>
<organism evidence="3 4">
    <name type="scientific">Papaver nudicaule</name>
    <name type="common">Iceland poppy</name>
    <dbReference type="NCBI Taxonomy" id="74823"/>
    <lineage>
        <taxon>Eukaryota</taxon>
        <taxon>Viridiplantae</taxon>
        <taxon>Streptophyta</taxon>
        <taxon>Embryophyta</taxon>
        <taxon>Tracheophyta</taxon>
        <taxon>Spermatophyta</taxon>
        <taxon>Magnoliopsida</taxon>
        <taxon>Ranunculales</taxon>
        <taxon>Papaveraceae</taxon>
        <taxon>Papaveroideae</taxon>
        <taxon>Papaver</taxon>
    </lineage>
</organism>
<reference evidence="3" key="1">
    <citation type="submission" date="2022-03" db="EMBL/GenBank/DDBJ databases">
        <title>A functionally conserved STORR gene fusion in Papaver species that diverged 16.8 million years ago.</title>
        <authorList>
            <person name="Catania T."/>
        </authorList>
    </citation>
    <scope>NUCLEOTIDE SEQUENCE</scope>
    <source>
        <strain evidence="3">S-191538</strain>
    </source>
</reference>
<dbReference type="AlphaFoldDB" id="A0AA41RT76"/>